<dbReference type="PROSITE" id="PS00356">
    <property type="entry name" value="HTH_LACI_1"/>
    <property type="match status" value="1"/>
</dbReference>
<evidence type="ECO:0000256" key="2">
    <source>
        <dbReference type="ARBA" id="ARBA00023125"/>
    </source>
</evidence>
<keyword evidence="2 5" id="KW-0238">DNA-binding</keyword>
<comment type="caution">
    <text evidence="5">The sequence shown here is derived from an EMBL/GenBank/DDBJ whole genome shotgun (WGS) entry which is preliminary data.</text>
</comment>
<keyword evidence="3" id="KW-0804">Transcription</keyword>
<proteinExistence type="predicted"/>
<dbReference type="PROSITE" id="PS50932">
    <property type="entry name" value="HTH_LACI_2"/>
    <property type="match status" value="1"/>
</dbReference>
<evidence type="ECO:0000313" key="5">
    <source>
        <dbReference type="EMBL" id="MDT0431169.1"/>
    </source>
</evidence>
<evidence type="ECO:0000256" key="1">
    <source>
        <dbReference type="ARBA" id="ARBA00023015"/>
    </source>
</evidence>
<accession>A0ABU2RQP2</accession>
<dbReference type="SUPFAM" id="SSF47413">
    <property type="entry name" value="lambda repressor-like DNA-binding domains"/>
    <property type="match status" value="1"/>
</dbReference>
<dbReference type="InterPro" id="IPR010982">
    <property type="entry name" value="Lambda_DNA-bd_dom_sf"/>
</dbReference>
<keyword evidence="1" id="KW-0805">Transcription regulation</keyword>
<dbReference type="Proteomes" id="UP001183777">
    <property type="component" value="Unassembled WGS sequence"/>
</dbReference>
<dbReference type="InterPro" id="IPR000843">
    <property type="entry name" value="HTH_LacI"/>
</dbReference>
<reference evidence="6" key="1">
    <citation type="submission" date="2023-07" db="EMBL/GenBank/DDBJ databases">
        <title>30 novel species of actinomycetes from the DSMZ collection.</title>
        <authorList>
            <person name="Nouioui I."/>
        </authorList>
    </citation>
    <scope>NUCLEOTIDE SEQUENCE [LARGE SCALE GENOMIC DNA]</scope>
    <source>
        <strain evidence="6">DSM 41770</strain>
    </source>
</reference>
<evidence type="ECO:0000259" key="4">
    <source>
        <dbReference type="PROSITE" id="PS50932"/>
    </source>
</evidence>
<dbReference type="SUPFAM" id="SSF53822">
    <property type="entry name" value="Periplasmic binding protein-like I"/>
    <property type="match status" value="1"/>
</dbReference>
<dbReference type="Gene3D" id="1.10.260.40">
    <property type="entry name" value="lambda repressor-like DNA-binding domains"/>
    <property type="match status" value="1"/>
</dbReference>
<dbReference type="PANTHER" id="PTHR30146:SF109">
    <property type="entry name" value="HTH-TYPE TRANSCRIPTIONAL REGULATOR GALS"/>
    <property type="match status" value="1"/>
</dbReference>
<dbReference type="GO" id="GO:0003677">
    <property type="term" value="F:DNA binding"/>
    <property type="evidence" value="ECO:0007669"/>
    <property type="project" value="UniProtKB-KW"/>
</dbReference>
<dbReference type="Gene3D" id="3.40.50.2300">
    <property type="match status" value="2"/>
</dbReference>
<evidence type="ECO:0000313" key="6">
    <source>
        <dbReference type="Proteomes" id="UP001183777"/>
    </source>
</evidence>
<sequence length="349" mass="36827">MGTAMGEAEARRPPGMTDVAQAAGVSPQTVSRVLSGHANVRAETRARVLAAVDRLGYRKNSAAQILSSGRSRTIGVVNLQTAFYSRLNLTFGIENAARAAGYSVSIASTASLDTSAVEAALSRLADQSVDGIILAIPLIHVSPRIEQLTGSLPTVTVDGSRTPASEVVAIDQSQAARLATRHLLDLGHETVWHVSGPGEWLDAVNRIDGWRETLEAEGRTVPPILKGDWSPSSGYRNGLILGRIPEVTAVFAASDEMAFGVIRALHELGRRVPQDISVIGVDDIALAEYCSPSLTTVAQPFEEMGALAVSHLLRHINDPGAAREPASVEPKLIVRASTAPVGERAEGST</sequence>
<dbReference type="RefSeq" id="WP_311660315.1">
    <property type="nucleotide sequence ID" value="NZ_JAVREX010000013.1"/>
</dbReference>
<dbReference type="PANTHER" id="PTHR30146">
    <property type="entry name" value="LACI-RELATED TRANSCRIPTIONAL REPRESSOR"/>
    <property type="match status" value="1"/>
</dbReference>
<dbReference type="SMART" id="SM00354">
    <property type="entry name" value="HTH_LACI"/>
    <property type="match status" value="1"/>
</dbReference>
<dbReference type="InterPro" id="IPR046335">
    <property type="entry name" value="LacI/GalR-like_sensor"/>
</dbReference>
<gene>
    <name evidence="5" type="ORF">RM649_26450</name>
</gene>
<dbReference type="EMBL" id="JAVREX010000013">
    <property type="protein sequence ID" value="MDT0431169.1"/>
    <property type="molecule type" value="Genomic_DNA"/>
</dbReference>
<dbReference type="Pfam" id="PF13377">
    <property type="entry name" value="Peripla_BP_3"/>
    <property type="match status" value="1"/>
</dbReference>
<dbReference type="CDD" id="cd01574">
    <property type="entry name" value="PBP1_LacI"/>
    <property type="match status" value="1"/>
</dbReference>
<organism evidence="5 6">
    <name type="scientific">Streptomyces salyersiae</name>
    <dbReference type="NCBI Taxonomy" id="3075530"/>
    <lineage>
        <taxon>Bacteria</taxon>
        <taxon>Bacillati</taxon>
        <taxon>Actinomycetota</taxon>
        <taxon>Actinomycetes</taxon>
        <taxon>Kitasatosporales</taxon>
        <taxon>Streptomycetaceae</taxon>
        <taxon>Streptomyces</taxon>
    </lineage>
</organism>
<name>A0ABU2RQP2_9ACTN</name>
<dbReference type="CDD" id="cd01392">
    <property type="entry name" value="HTH_LacI"/>
    <property type="match status" value="1"/>
</dbReference>
<dbReference type="Pfam" id="PF00356">
    <property type="entry name" value="LacI"/>
    <property type="match status" value="1"/>
</dbReference>
<evidence type="ECO:0000256" key="3">
    <source>
        <dbReference type="ARBA" id="ARBA00023163"/>
    </source>
</evidence>
<dbReference type="InterPro" id="IPR028082">
    <property type="entry name" value="Peripla_BP_I"/>
</dbReference>
<protein>
    <submittedName>
        <fullName evidence="5">LacI family DNA-binding transcriptional regulator</fullName>
    </submittedName>
</protein>
<keyword evidence="6" id="KW-1185">Reference proteome</keyword>
<feature type="domain" description="HTH lacI-type" evidence="4">
    <location>
        <begin position="14"/>
        <end position="68"/>
    </location>
</feature>